<dbReference type="Proteomes" id="UP001341281">
    <property type="component" value="Chromosome 10"/>
</dbReference>
<protein>
    <submittedName>
        <fullName evidence="1">Uncharacterized protein</fullName>
    </submittedName>
</protein>
<keyword evidence="2" id="KW-1185">Reference proteome</keyword>
<accession>A0AAQ3USU0</accession>
<evidence type="ECO:0000313" key="1">
    <source>
        <dbReference type="EMBL" id="WVZ97606.1"/>
    </source>
</evidence>
<evidence type="ECO:0000313" key="2">
    <source>
        <dbReference type="Proteomes" id="UP001341281"/>
    </source>
</evidence>
<proteinExistence type="predicted"/>
<dbReference type="AlphaFoldDB" id="A0AAQ3USU0"/>
<name>A0AAQ3USU0_PASNO</name>
<dbReference type="EMBL" id="CP144754">
    <property type="protein sequence ID" value="WVZ97606.1"/>
    <property type="molecule type" value="Genomic_DNA"/>
</dbReference>
<reference evidence="1 2" key="1">
    <citation type="submission" date="2024-02" db="EMBL/GenBank/DDBJ databases">
        <title>High-quality chromosome-scale genome assembly of Pensacola bahiagrass (Paspalum notatum Flugge var. saurae).</title>
        <authorList>
            <person name="Vega J.M."/>
            <person name="Podio M."/>
            <person name="Orjuela J."/>
            <person name="Siena L.A."/>
            <person name="Pessino S.C."/>
            <person name="Combes M.C."/>
            <person name="Mariac C."/>
            <person name="Albertini E."/>
            <person name="Pupilli F."/>
            <person name="Ortiz J.P.A."/>
            <person name="Leblanc O."/>
        </authorList>
    </citation>
    <scope>NUCLEOTIDE SEQUENCE [LARGE SCALE GENOMIC DNA]</scope>
    <source>
        <strain evidence="1">R1</strain>
        <tissue evidence="1">Leaf</tissue>
    </source>
</reference>
<gene>
    <name evidence="1" type="ORF">U9M48_043126</name>
</gene>
<organism evidence="1 2">
    <name type="scientific">Paspalum notatum var. saurae</name>
    <dbReference type="NCBI Taxonomy" id="547442"/>
    <lineage>
        <taxon>Eukaryota</taxon>
        <taxon>Viridiplantae</taxon>
        <taxon>Streptophyta</taxon>
        <taxon>Embryophyta</taxon>
        <taxon>Tracheophyta</taxon>
        <taxon>Spermatophyta</taxon>
        <taxon>Magnoliopsida</taxon>
        <taxon>Liliopsida</taxon>
        <taxon>Poales</taxon>
        <taxon>Poaceae</taxon>
        <taxon>PACMAD clade</taxon>
        <taxon>Panicoideae</taxon>
        <taxon>Andropogonodae</taxon>
        <taxon>Paspaleae</taxon>
        <taxon>Paspalinae</taxon>
        <taxon>Paspalum</taxon>
    </lineage>
</organism>
<sequence length="136" mass="14654">MHVTGGNGDQVACSSMFPGVKFMVGCAHFVANGYAMPIGGHDMVLGVGFFGELGPILWDFGEHCIDKETPPALNSLTAASDNLLGSLLVKFSNLFREPAGLPPHRSISHHIRLLPGTNAVAVRPYRYAHIQKDELK</sequence>